<feature type="compositionally biased region" description="Low complexity" evidence="3">
    <location>
        <begin position="8"/>
        <end position="19"/>
    </location>
</feature>
<dbReference type="InterPro" id="IPR018247">
    <property type="entry name" value="EF_Hand_1_Ca_BS"/>
</dbReference>
<evidence type="ECO:0000256" key="1">
    <source>
        <dbReference type="ARBA" id="ARBA00022737"/>
    </source>
</evidence>
<dbReference type="KEGG" id="dpte:113798020"/>
<feature type="domain" description="EF-hand" evidence="4">
    <location>
        <begin position="27"/>
        <end position="62"/>
    </location>
</feature>
<evidence type="ECO:0000256" key="3">
    <source>
        <dbReference type="SAM" id="MobiDB-lite"/>
    </source>
</evidence>
<dbReference type="SUPFAM" id="SSF47473">
    <property type="entry name" value="EF-hand"/>
    <property type="match status" value="1"/>
</dbReference>
<accession>A0A6P6YFL8</accession>
<feature type="domain" description="EF-hand" evidence="4">
    <location>
        <begin position="63"/>
        <end position="98"/>
    </location>
</feature>
<evidence type="ECO:0000259" key="4">
    <source>
        <dbReference type="PROSITE" id="PS50222"/>
    </source>
</evidence>
<evidence type="ECO:0000313" key="6">
    <source>
        <dbReference type="RefSeq" id="XP_027204298.1"/>
    </source>
</evidence>
<reference evidence="6" key="1">
    <citation type="submission" date="2025-08" db="UniProtKB">
        <authorList>
            <consortium name="RefSeq"/>
        </authorList>
    </citation>
    <scope>IDENTIFICATION</scope>
    <source>
        <strain evidence="6">Airmid</strain>
    </source>
</reference>
<dbReference type="Proteomes" id="UP000515146">
    <property type="component" value="Unplaced"/>
</dbReference>
<keyword evidence="5" id="KW-1185">Reference proteome</keyword>
<dbReference type="InterPro" id="IPR011992">
    <property type="entry name" value="EF-hand-dom_pair"/>
</dbReference>
<dbReference type="GO" id="GO:0016460">
    <property type="term" value="C:myosin II complex"/>
    <property type="evidence" value="ECO:0007669"/>
    <property type="project" value="TreeGrafter"/>
</dbReference>
<evidence type="ECO:0000256" key="2">
    <source>
        <dbReference type="ARBA" id="ARBA00022837"/>
    </source>
</evidence>
<dbReference type="PROSITE" id="PS50222">
    <property type="entry name" value="EF_HAND_2"/>
    <property type="match status" value="4"/>
</dbReference>
<dbReference type="PANTHER" id="PTHR23048:SF0">
    <property type="entry name" value="CALMODULIN LIKE 3"/>
    <property type="match status" value="1"/>
</dbReference>
<feature type="region of interest" description="Disordered" evidence="3">
    <location>
        <begin position="1"/>
        <end position="22"/>
    </location>
</feature>
<organism evidence="5 6">
    <name type="scientific">Dermatophagoides pteronyssinus</name>
    <name type="common">European house dust mite</name>
    <dbReference type="NCBI Taxonomy" id="6956"/>
    <lineage>
        <taxon>Eukaryota</taxon>
        <taxon>Metazoa</taxon>
        <taxon>Ecdysozoa</taxon>
        <taxon>Arthropoda</taxon>
        <taxon>Chelicerata</taxon>
        <taxon>Arachnida</taxon>
        <taxon>Acari</taxon>
        <taxon>Acariformes</taxon>
        <taxon>Sarcoptiformes</taxon>
        <taxon>Astigmata</taxon>
        <taxon>Psoroptidia</taxon>
        <taxon>Analgoidea</taxon>
        <taxon>Pyroglyphidae</taxon>
        <taxon>Dermatophagoidinae</taxon>
        <taxon>Dermatophagoides</taxon>
    </lineage>
</organism>
<name>A0A6P6YFL8_DERPT</name>
<proteinExistence type="predicted"/>
<dbReference type="AlphaFoldDB" id="A0A6P6YFL8"/>
<dbReference type="FunCoup" id="A0A6P6YFL8">
    <property type="interactions" value="56"/>
</dbReference>
<dbReference type="OrthoDB" id="26525at2759"/>
<keyword evidence="1" id="KW-0677">Repeat</keyword>
<dbReference type="InterPro" id="IPR002048">
    <property type="entry name" value="EF_hand_dom"/>
</dbReference>
<evidence type="ECO:0000313" key="5">
    <source>
        <dbReference type="Proteomes" id="UP000515146"/>
    </source>
</evidence>
<dbReference type="OMA" id="QHEDNAS"/>
<gene>
    <name evidence="6" type="primary">LOC113798020</name>
</gene>
<dbReference type="Pfam" id="PF13499">
    <property type="entry name" value="EF-hand_7"/>
    <property type="match status" value="2"/>
</dbReference>
<dbReference type="Gene3D" id="1.10.238.10">
    <property type="entry name" value="EF-hand"/>
    <property type="match status" value="2"/>
</dbReference>
<dbReference type="InParanoid" id="A0A6P6YFL8"/>
<dbReference type="GeneID" id="113798020"/>
<dbReference type="FunFam" id="1.10.238.10:FF:000003">
    <property type="entry name" value="Calmodulin A"/>
    <property type="match status" value="1"/>
</dbReference>
<feature type="domain" description="EF-hand" evidence="4">
    <location>
        <begin position="138"/>
        <end position="168"/>
    </location>
</feature>
<dbReference type="PANTHER" id="PTHR23048">
    <property type="entry name" value="MYOSIN LIGHT CHAIN 1, 3"/>
    <property type="match status" value="1"/>
</dbReference>
<dbReference type="InterPro" id="IPR050230">
    <property type="entry name" value="CALM/Myosin/TropC-like"/>
</dbReference>
<dbReference type="RefSeq" id="XP_027204298.1">
    <property type="nucleotide sequence ID" value="XM_027348497.1"/>
</dbReference>
<keyword evidence="2" id="KW-0106">Calcium</keyword>
<dbReference type="CDD" id="cd00051">
    <property type="entry name" value="EFh"/>
    <property type="match status" value="2"/>
</dbReference>
<dbReference type="PROSITE" id="PS00018">
    <property type="entry name" value="EF_HAND_1"/>
    <property type="match status" value="3"/>
</dbReference>
<feature type="domain" description="EF-hand" evidence="4">
    <location>
        <begin position="102"/>
        <end position="137"/>
    </location>
</feature>
<sequence>MIHKIMKKAMSSKSSTGSMHKSKYKKIDEGQLRCAFEMFDTNHDGKLNSDEMKHMMTSIGVDVSDRMLQKIFKEASKSGDQLISEQDFLHWFSRFKTPKEDDAEADFKAAFLVFDKDKNGYITRDELKSAMLMMDESITERDLDELLKTTDHDRDGKINYEEFIKTLL</sequence>
<protein>
    <submittedName>
        <fullName evidence="6">Calcium-binding protein E63-1-like</fullName>
    </submittedName>
</protein>
<dbReference type="GO" id="GO:0005509">
    <property type="term" value="F:calcium ion binding"/>
    <property type="evidence" value="ECO:0007669"/>
    <property type="project" value="InterPro"/>
</dbReference>
<dbReference type="SMART" id="SM00054">
    <property type="entry name" value="EFh"/>
    <property type="match status" value="4"/>
</dbReference>